<dbReference type="Gene3D" id="3.40.50.360">
    <property type="match status" value="1"/>
</dbReference>
<keyword evidence="1" id="KW-0560">Oxidoreductase</keyword>
<proteinExistence type="predicted"/>
<dbReference type="InterPro" id="IPR003680">
    <property type="entry name" value="Flavodoxin_fold"/>
</dbReference>
<dbReference type="Pfam" id="PF02525">
    <property type="entry name" value="Flavodoxin_2"/>
    <property type="match status" value="1"/>
</dbReference>
<dbReference type="GO" id="GO:0010181">
    <property type="term" value="F:FMN binding"/>
    <property type="evidence" value="ECO:0007669"/>
    <property type="project" value="TreeGrafter"/>
</dbReference>
<dbReference type="OrthoDB" id="26889at2759"/>
<dbReference type="EMBL" id="OB673154">
    <property type="protein sequence ID" value="CAD7235507.1"/>
    <property type="molecule type" value="Genomic_DNA"/>
</dbReference>
<evidence type="ECO:0000256" key="1">
    <source>
        <dbReference type="ARBA" id="ARBA00023002"/>
    </source>
</evidence>
<accession>A0A7R8WP59</accession>
<dbReference type="SUPFAM" id="SSF52218">
    <property type="entry name" value="Flavoproteins"/>
    <property type="match status" value="1"/>
</dbReference>
<dbReference type="GO" id="GO:0009055">
    <property type="term" value="F:electron transfer activity"/>
    <property type="evidence" value="ECO:0007669"/>
    <property type="project" value="TreeGrafter"/>
</dbReference>
<dbReference type="GO" id="GO:0003955">
    <property type="term" value="F:NAD(P)H dehydrogenase (quinone) activity"/>
    <property type="evidence" value="ECO:0007669"/>
    <property type="project" value="TreeGrafter"/>
</dbReference>
<dbReference type="InterPro" id="IPR029039">
    <property type="entry name" value="Flavoprotein-like_sf"/>
</dbReference>
<name>A0A7R8WP59_9CRUS</name>
<dbReference type="PANTHER" id="PTHR47307:SF1">
    <property type="entry name" value="GLUTATHIONE-REGULATED POTASSIUM-EFFLUX SYSTEM ANCILLARY PROTEIN KEFG"/>
    <property type="match status" value="1"/>
</dbReference>
<protein>
    <submittedName>
        <fullName evidence="2">Uncharacterized protein</fullName>
    </submittedName>
</protein>
<dbReference type="PANTHER" id="PTHR47307">
    <property type="entry name" value="GLUTATHIONE-REGULATED POTASSIUM-EFFLUX SYSTEM ANCILLARY PROTEIN KEFG"/>
    <property type="match status" value="1"/>
</dbReference>
<dbReference type="AlphaFoldDB" id="A0A7R8WP59"/>
<reference evidence="2" key="1">
    <citation type="submission" date="2020-11" db="EMBL/GenBank/DDBJ databases">
        <authorList>
            <person name="Tran Van P."/>
        </authorList>
    </citation>
    <scope>NUCLEOTIDE SEQUENCE</scope>
</reference>
<sequence length="201" mass="23031">MQRILIFFAHPALHRSKINAALLANIEGIEGITIHDLYASYPDFLIDVEHEQRLCEEHDILVFQHPFYWYSTPAIVKEWFDLVLEHDWAYGSRGTALQNKYIFQALTAGGDEATYQKKGHNNFTLAELTSPFQATAKLCGMKWLPPFAVLGVHRGLPPSILGQHAEEYRTVLLALRDGRLNVKRLTRHERLNANIQDILNN</sequence>
<gene>
    <name evidence="2" type="ORF">CTOB1V02_LOCUS13322</name>
</gene>
<dbReference type="InterPro" id="IPR046980">
    <property type="entry name" value="KefG/KefF"/>
</dbReference>
<organism evidence="2">
    <name type="scientific">Cyprideis torosa</name>
    <dbReference type="NCBI Taxonomy" id="163714"/>
    <lineage>
        <taxon>Eukaryota</taxon>
        <taxon>Metazoa</taxon>
        <taxon>Ecdysozoa</taxon>
        <taxon>Arthropoda</taxon>
        <taxon>Crustacea</taxon>
        <taxon>Oligostraca</taxon>
        <taxon>Ostracoda</taxon>
        <taxon>Podocopa</taxon>
        <taxon>Podocopida</taxon>
        <taxon>Cytherocopina</taxon>
        <taxon>Cytheroidea</taxon>
        <taxon>Cytherideidae</taxon>
        <taxon>Cyprideis</taxon>
    </lineage>
</organism>
<evidence type="ECO:0000313" key="2">
    <source>
        <dbReference type="EMBL" id="CAD7235507.1"/>
    </source>
</evidence>